<feature type="region of interest" description="Disordered" evidence="1">
    <location>
        <begin position="65"/>
        <end position="147"/>
    </location>
</feature>
<accession>A0ABX1LMQ8</accession>
<proteinExistence type="predicted"/>
<sequence length="147" mass="15866">MVVADGDPADLRGHASTILHQAMRRQAVMHATRVQQILAETDPEEIFPAIERSSTAMRESRLEERYRGLNDFPPAQPPRRRDAPPEAAVTAERPSASHRVAAALGAAAGASTSSRRTRSATVTALDSRRPVRSTTGAQRPVAEHGRG</sequence>
<gene>
    <name evidence="2" type="ORF">HHU10_22070</name>
</gene>
<evidence type="ECO:0008006" key="4">
    <source>
        <dbReference type="Google" id="ProtNLM"/>
    </source>
</evidence>
<evidence type="ECO:0000313" key="3">
    <source>
        <dbReference type="Proteomes" id="UP000556611"/>
    </source>
</evidence>
<dbReference type="RefSeq" id="WP_191834305.1">
    <property type="nucleotide sequence ID" value="NZ_JABARZ010000032.1"/>
</dbReference>
<protein>
    <recommendedName>
        <fullName evidence="4">DUF222 domain-containing protein</fullName>
    </recommendedName>
</protein>
<keyword evidence="3" id="KW-1185">Reference proteome</keyword>
<dbReference type="Proteomes" id="UP000556611">
    <property type="component" value="Unassembled WGS sequence"/>
</dbReference>
<evidence type="ECO:0000313" key="2">
    <source>
        <dbReference type="EMBL" id="NMD58308.1"/>
    </source>
</evidence>
<comment type="caution">
    <text evidence="2">The sequence shown here is derived from an EMBL/GenBank/DDBJ whole genome shotgun (WGS) entry which is preliminary data.</text>
</comment>
<dbReference type="EMBL" id="JABARZ010000032">
    <property type="protein sequence ID" value="NMD58308.1"/>
    <property type="molecule type" value="Genomic_DNA"/>
</dbReference>
<organism evidence="2 3">
    <name type="scientific">Tsukamurella columbiensis</name>
    <dbReference type="NCBI Taxonomy" id="128509"/>
    <lineage>
        <taxon>Bacteria</taxon>
        <taxon>Bacillati</taxon>
        <taxon>Actinomycetota</taxon>
        <taxon>Actinomycetes</taxon>
        <taxon>Mycobacteriales</taxon>
        <taxon>Tsukamurellaceae</taxon>
        <taxon>Tsukamurella</taxon>
    </lineage>
</organism>
<name>A0ABX1LMQ8_9ACTN</name>
<evidence type="ECO:0000256" key="1">
    <source>
        <dbReference type="SAM" id="MobiDB-lite"/>
    </source>
</evidence>
<reference evidence="2 3" key="1">
    <citation type="submission" date="2020-04" db="EMBL/GenBank/DDBJ databases">
        <title>MicrobeNet Type strains.</title>
        <authorList>
            <person name="Nicholson A.C."/>
        </authorList>
    </citation>
    <scope>NUCLEOTIDE SEQUENCE [LARGE SCALE GENOMIC DNA]</scope>
    <source>
        <strain evidence="2 3">ATCC BAA-330</strain>
    </source>
</reference>
<feature type="compositionally biased region" description="Low complexity" evidence="1">
    <location>
        <begin position="97"/>
        <end position="125"/>
    </location>
</feature>